<sequence length="320" mass="36667">MQKIENKINLKRLFFLFIPIILLISNNSLIFADKEKPLSDILTHRELGTIKTTGQQPTKDEVIAQVKKLNNSLKESNLLRIDNDPKENKATVKYNNNDYTGEVEVIFTVEKKEKPLSDILTHRELGTIKTTGQQPTKDEVIAQVKKLNNSLKESNLLRIDNDPKENKATVKYNNNDYTGEVEVIFTVEKKEKPLSDILTHRELGTIKTTGQQPTKDEVIAQVKKLNNSLKESNLLRIDNDPKENKATVKYNNNDYTGEVEVIFTVEKKENINDNTNKTSETVTESNKENTSFLKNKWLWMIIILIIIASVGFFSEITKNF</sequence>
<feature type="transmembrane region" description="Helical" evidence="1">
    <location>
        <begin position="297"/>
        <end position="316"/>
    </location>
</feature>
<dbReference type="AlphaFoldDB" id="A0A4E9EPN4"/>
<reference evidence="2" key="1">
    <citation type="submission" date="2019-04" db="EMBL/GenBank/DDBJ databases">
        <authorList>
            <person name="Foissac X."/>
        </authorList>
    </citation>
    <scope>NUCLEOTIDE SEQUENCE</scope>
    <source>
        <strain evidence="2">FD92</strain>
    </source>
</reference>
<evidence type="ECO:0000256" key="1">
    <source>
        <dbReference type="SAM" id="Phobius"/>
    </source>
</evidence>
<dbReference type="EMBL" id="LR585965">
    <property type="protein sequence ID" value="VIO85768.1"/>
    <property type="molecule type" value="Genomic_DNA"/>
</dbReference>
<keyword evidence="1" id="KW-0472">Membrane</keyword>
<protein>
    <submittedName>
        <fullName evidence="2">Variable membrane protein B</fullName>
    </submittedName>
</protein>
<keyword evidence="1" id="KW-1133">Transmembrane helix</keyword>
<feature type="non-terminal residue" evidence="2">
    <location>
        <position position="320"/>
    </location>
</feature>
<evidence type="ECO:0000313" key="2">
    <source>
        <dbReference type="EMBL" id="VIO85768.1"/>
    </source>
</evidence>
<gene>
    <name evidence="2" type="primary">vmpB</name>
</gene>
<accession>A0A4E9EPN4</accession>
<name>A0A4E9EPN4_PHYVT</name>
<keyword evidence="1" id="KW-0812">Transmembrane</keyword>
<organism evidence="2">
    <name type="scientific">Phytoplasma vitis</name>
    <name type="common">Flavescence doree phytoplasma</name>
    <dbReference type="NCBI Taxonomy" id="131152"/>
    <lineage>
        <taxon>Bacteria</taxon>
        <taxon>Bacillati</taxon>
        <taxon>Mycoplasmatota</taxon>
        <taxon>Mollicutes</taxon>
        <taxon>Acholeplasmatales</taxon>
        <taxon>Acholeplasmataceae</taxon>
        <taxon>Candidatus Phytoplasma</taxon>
        <taxon>16SrV (Elm yellows group)</taxon>
    </lineage>
</organism>
<proteinExistence type="predicted"/>